<feature type="chain" id="PRO_5024971965" evidence="1">
    <location>
        <begin position="29"/>
        <end position="155"/>
    </location>
</feature>
<keyword evidence="1" id="KW-0732">Signal</keyword>
<protein>
    <submittedName>
        <fullName evidence="2">Uncharacterized protein</fullName>
    </submittedName>
</protein>
<dbReference type="Proteomes" id="UP000326565">
    <property type="component" value="Unassembled WGS sequence"/>
</dbReference>
<proteinExistence type="predicted"/>
<name>A0A5N5WI36_9EURO</name>
<feature type="signal peptide" evidence="1">
    <location>
        <begin position="1"/>
        <end position="28"/>
    </location>
</feature>
<evidence type="ECO:0000313" key="3">
    <source>
        <dbReference type="Proteomes" id="UP000326565"/>
    </source>
</evidence>
<sequence length="155" mass="17487">MAFDKASPAKFFQENWIILLGILQLTLAQNDVCVQDTTRLDCRGSDITVPYCLQCSNCFLECGGPDVHVPWCYPCKDECATIPQFLGEDEKPFIVDMSELDIHQAESEGRKMDWAGSVDWSKVPKITESQGAALCWGFKDKEFGNMTYQCVSIQR</sequence>
<dbReference type="EMBL" id="ML732432">
    <property type="protein sequence ID" value="KAB8067919.1"/>
    <property type="molecule type" value="Genomic_DNA"/>
</dbReference>
<reference evidence="2 3" key="1">
    <citation type="submission" date="2019-04" db="EMBL/GenBank/DDBJ databases">
        <title>Friends and foes A comparative genomics study of 23 Aspergillus species from section Flavi.</title>
        <authorList>
            <consortium name="DOE Joint Genome Institute"/>
            <person name="Kjaerbolling I."/>
            <person name="Vesth T."/>
            <person name="Frisvad J.C."/>
            <person name="Nybo J.L."/>
            <person name="Theobald S."/>
            <person name="Kildgaard S."/>
            <person name="Isbrandt T."/>
            <person name="Kuo A."/>
            <person name="Sato A."/>
            <person name="Lyhne E.K."/>
            <person name="Kogle M.E."/>
            <person name="Wiebenga A."/>
            <person name="Kun R.S."/>
            <person name="Lubbers R.J."/>
            <person name="Makela M.R."/>
            <person name="Barry K."/>
            <person name="Chovatia M."/>
            <person name="Clum A."/>
            <person name="Daum C."/>
            <person name="Haridas S."/>
            <person name="He G."/>
            <person name="LaButti K."/>
            <person name="Lipzen A."/>
            <person name="Mondo S."/>
            <person name="Riley R."/>
            <person name="Salamov A."/>
            <person name="Simmons B.A."/>
            <person name="Magnuson J.K."/>
            <person name="Henrissat B."/>
            <person name="Mortensen U.H."/>
            <person name="Larsen T.O."/>
            <person name="Devries R.P."/>
            <person name="Grigoriev I.V."/>
            <person name="Machida M."/>
            <person name="Baker S.E."/>
            <person name="Andersen M.R."/>
        </authorList>
    </citation>
    <scope>NUCLEOTIDE SEQUENCE [LARGE SCALE GENOMIC DNA]</scope>
    <source>
        <strain evidence="2 3">CBS 151.66</strain>
    </source>
</reference>
<evidence type="ECO:0000313" key="2">
    <source>
        <dbReference type="EMBL" id="KAB8067919.1"/>
    </source>
</evidence>
<evidence type="ECO:0000256" key="1">
    <source>
        <dbReference type="SAM" id="SignalP"/>
    </source>
</evidence>
<keyword evidence="3" id="KW-1185">Reference proteome</keyword>
<accession>A0A5N5WI36</accession>
<dbReference type="OrthoDB" id="4509612at2759"/>
<dbReference type="AlphaFoldDB" id="A0A5N5WI36"/>
<gene>
    <name evidence="2" type="ORF">BDV29DRAFT_185410</name>
</gene>
<organism evidence="2 3">
    <name type="scientific">Aspergillus leporis</name>
    <dbReference type="NCBI Taxonomy" id="41062"/>
    <lineage>
        <taxon>Eukaryota</taxon>
        <taxon>Fungi</taxon>
        <taxon>Dikarya</taxon>
        <taxon>Ascomycota</taxon>
        <taxon>Pezizomycotina</taxon>
        <taxon>Eurotiomycetes</taxon>
        <taxon>Eurotiomycetidae</taxon>
        <taxon>Eurotiales</taxon>
        <taxon>Aspergillaceae</taxon>
        <taxon>Aspergillus</taxon>
        <taxon>Aspergillus subgen. Circumdati</taxon>
    </lineage>
</organism>